<accession>A0A0L8GMG3</accession>
<evidence type="ECO:0000259" key="4">
    <source>
        <dbReference type="Pfam" id="PF21530"/>
    </source>
</evidence>
<keyword evidence="1" id="KW-0227">DNA damage</keyword>
<dbReference type="GO" id="GO:0006310">
    <property type="term" value="P:DNA recombination"/>
    <property type="evidence" value="ECO:0007669"/>
    <property type="project" value="UniProtKB-KW"/>
</dbReference>
<keyword evidence="1" id="KW-0347">Helicase</keyword>
<comment type="catalytic activity">
    <reaction evidence="1">
        <text>ATP + H2O = ADP + phosphate + H(+)</text>
        <dbReference type="Rhea" id="RHEA:13065"/>
        <dbReference type="ChEBI" id="CHEBI:15377"/>
        <dbReference type="ChEBI" id="CHEBI:15378"/>
        <dbReference type="ChEBI" id="CHEBI:30616"/>
        <dbReference type="ChEBI" id="CHEBI:43474"/>
        <dbReference type="ChEBI" id="CHEBI:456216"/>
        <dbReference type="EC" id="5.6.2.3"/>
    </reaction>
</comment>
<dbReference type="InterPro" id="IPR027417">
    <property type="entry name" value="P-loop_NTPase"/>
</dbReference>
<dbReference type="GO" id="GO:0005524">
    <property type="term" value="F:ATP binding"/>
    <property type="evidence" value="ECO:0007669"/>
    <property type="project" value="UniProtKB-KW"/>
</dbReference>
<feature type="domain" description="DNA helicase Pif1-like 2B" evidence="4">
    <location>
        <begin position="295"/>
        <end position="331"/>
    </location>
</feature>
<dbReference type="InterPro" id="IPR010285">
    <property type="entry name" value="DNA_helicase_pif1-like_DEAD"/>
</dbReference>
<comment type="cofactor">
    <cofactor evidence="1">
        <name>Mg(2+)</name>
        <dbReference type="ChEBI" id="CHEBI:18420"/>
    </cofactor>
</comment>
<keyword evidence="1" id="KW-0067">ATP-binding</keyword>
<evidence type="ECO:0000259" key="3">
    <source>
        <dbReference type="Pfam" id="PF05970"/>
    </source>
</evidence>
<dbReference type="AlphaFoldDB" id="A0A0L8GMG3"/>
<organism evidence="5">
    <name type="scientific">Octopus bimaculoides</name>
    <name type="common">California two-spotted octopus</name>
    <dbReference type="NCBI Taxonomy" id="37653"/>
    <lineage>
        <taxon>Eukaryota</taxon>
        <taxon>Metazoa</taxon>
        <taxon>Spiralia</taxon>
        <taxon>Lophotrochozoa</taxon>
        <taxon>Mollusca</taxon>
        <taxon>Cephalopoda</taxon>
        <taxon>Coleoidea</taxon>
        <taxon>Octopodiformes</taxon>
        <taxon>Octopoda</taxon>
        <taxon>Incirrata</taxon>
        <taxon>Octopodidae</taxon>
        <taxon>Octopus</taxon>
    </lineage>
</organism>
<dbReference type="GO" id="GO:0006281">
    <property type="term" value="P:DNA repair"/>
    <property type="evidence" value="ECO:0007669"/>
    <property type="project" value="UniProtKB-KW"/>
</dbReference>
<protein>
    <recommendedName>
        <fullName evidence="1">ATP-dependent DNA helicase</fullName>
        <ecNumber evidence="1">5.6.2.3</ecNumber>
    </recommendedName>
</protein>
<name>A0A0L8GMG3_OCTBM</name>
<dbReference type="OrthoDB" id="6265497at2759"/>
<dbReference type="EC" id="5.6.2.3" evidence="1"/>
<evidence type="ECO:0000256" key="1">
    <source>
        <dbReference type="RuleBase" id="RU363044"/>
    </source>
</evidence>
<feature type="compositionally biased region" description="Low complexity" evidence="2">
    <location>
        <begin position="396"/>
        <end position="415"/>
    </location>
</feature>
<dbReference type="InterPro" id="IPR049163">
    <property type="entry name" value="Pif1-like_2B_dom"/>
</dbReference>
<dbReference type="GO" id="GO:0000723">
    <property type="term" value="P:telomere maintenance"/>
    <property type="evidence" value="ECO:0007669"/>
    <property type="project" value="InterPro"/>
</dbReference>
<keyword evidence="1" id="KW-0378">Hydrolase</keyword>
<dbReference type="Pfam" id="PF05970">
    <property type="entry name" value="PIF1"/>
    <property type="match status" value="1"/>
</dbReference>
<keyword evidence="1" id="KW-0234">DNA repair</keyword>
<sequence>MNSSAEHSSTLRTAYLLTAVTTFHFIVYRKSAERACTHYQQALFRKHPTTSMLFNNTFTKMSRSCFRTSSAHTALSTLPFVNAKGVFSKMPQEEQPLPMLQKTQTKQVLRRCQLIVWDECTVAHKGSLEALKDIRGYISPMGSVSLLLSGDFRQILPLIPKGTRSNAVMDVTSLTLTTNMRAQLFSDKVSGDFSKKLLTVGDGTAPSSAAGEKDSSRLGTPVGTADNLTTAVFPDLHINYQNLNWLCESVVLALKSTFVAKLNENLLRSLLGNFHTYKSVETVVDQEEAVNFLREFLNSLDPSGLPPHQLHLKIGALAILLRNLESPRLCNRMWFVVKNVLPHVIEVTILMVCGIRDSVFIPKISLTPSDKQCLFSLALTSVPSSTLFCHDHQQIPRPNTNNNRPPFRPTSRTSNHTSDGQESDVKKSFSRSPRKSKRRMSSTVRYCILMEITAFNF</sequence>
<proteinExistence type="inferred from homology"/>
<feature type="domain" description="DNA helicase Pif1-like DEAD-box helicase" evidence="3">
    <location>
        <begin position="93"/>
        <end position="208"/>
    </location>
</feature>
<keyword evidence="1" id="KW-0547">Nucleotide-binding</keyword>
<feature type="compositionally biased region" description="Basic residues" evidence="2">
    <location>
        <begin position="428"/>
        <end position="437"/>
    </location>
</feature>
<evidence type="ECO:0000313" key="5">
    <source>
        <dbReference type="EMBL" id="KOF78226.1"/>
    </source>
</evidence>
<evidence type="ECO:0000256" key="2">
    <source>
        <dbReference type="SAM" id="MobiDB-lite"/>
    </source>
</evidence>
<dbReference type="Pfam" id="PF21530">
    <property type="entry name" value="Pif1_2B_dom"/>
    <property type="match status" value="1"/>
</dbReference>
<comment type="similarity">
    <text evidence="1">Belongs to the helicase family.</text>
</comment>
<gene>
    <name evidence="5" type="ORF">OCBIM_22031122mg</name>
</gene>
<dbReference type="SUPFAM" id="SSF52540">
    <property type="entry name" value="P-loop containing nucleoside triphosphate hydrolases"/>
    <property type="match status" value="1"/>
</dbReference>
<dbReference type="STRING" id="37653.A0A0L8GMG3"/>
<dbReference type="GO" id="GO:0043139">
    <property type="term" value="F:5'-3' DNA helicase activity"/>
    <property type="evidence" value="ECO:0007669"/>
    <property type="project" value="UniProtKB-EC"/>
</dbReference>
<dbReference type="PANTHER" id="PTHR10492">
    <property type="match status" value="1"/>
</dbReference>
<dbReference type="EMBL" id="KQ421170">
    <property type="protein sequence ID" value="KOF78226.1"/>
    <property type="molecule type" value="Genomic_DNA"/>
</dbReference>
<dbReference type="GO" id="GO:0016887">
    <property type="term" value="F:ATP hydrolysis activity"/>
    <property type="evidence" value="ECO:0007669"/>
    <property type="project" value="RHEA"/>
</dbReference>
<dbReference type="Gene3D" id="3.40.50.300">
    <property type="entry name" value="P-loop containing nucleotide triphosphate hydrolases"/>
    <property type="match status" value="1"/>
</dbReference>
<feature type="region of interest" description="Disordered" evidence="2">
    <location>
        <begin position="392"/>
        <end position="437"/>
    </location>
</feature>
<reference evidence="5" key="1">
    <citation type="submission" date="2015-07" db="EMBL/GenBank/DDBJ databases">
        <title>MeaNS - Measles Nucleotide Surveillance Program.</title>
        <authorList>
            <person name="Tran T."/>
            <person name="Druce J."/>
        </authorList>
    </citation>
    <scope>NUCLEOTIDE SEQUENCE</scope>
    <source>
        <strain evidence="5">UCB-OBI-ISO-001</strain>
        <tissue evidence="5">Gonad</tissue>
    </source>
</reference>
<keyword evidence="1" id="KW-0233">DNA recombination</keyword>